<dbReference type="Gene3D" id="2.30.40.10">
    <property type="entry name" value="Urease, subunit C, domain 1"/>
    <property type="match status" value="1"/>
</dbReference>
<dbReference type="SUPFAM" id="SSF51338">
    <property type="entry name" value="Composite domain of metallo-dependent hydrolases"/>
    <property type="match status" value="2"/>
</dbReference>
<gene>
    <name evidence="7" type="primary">hydA</name>
    <name evidence="7" type="ORF">PVT71_22500</name>
</gene>
<dbReference type="InterPro" id="IPR006680">
    <property type="entry name" value="Amidohydro-rel"/>
</dbReference>
<dbReference type="NCBIfam" id="NF009941">
    <property type="entry name" value="PRK13404.1"/>
    <property type="match status" value="1"/>
</dbReference>
<dbReference type="CDD" id="cd01314">
    <property type="entry name" value="D-HYD"/>
    <property type="match status" value="1"/>
</dbReference>
<comment type="similarity">
    <text evidence="2">Belongs to the metallo-dependent hydrolases superfamily. Hydantoinase/dihydropyrimidinase family.</text>
</comment>
<dbReference type="FunFam" id="3.20.20.140:FF:000037">
    <property type="entry name" value="Dihydropyrimidinase"/>
    <property type="match status" value="1"/>
</dbReference>
<reference evidence="7" key="1">
    <citation type="submission" date="2023-02" db="EMBL/GenBank/DDBJ databases">
        <title>Description and genomic characterization of Salipiger bruguierae sp. nov., isolated from the sediment of mangrove plant Bruguiera sexangula.</title>
        <authorList>
            <person name="Long M."/>
        </authorList>
    </citation>
    <scope>NUCLEOTIDE SEQUENCE</scope>
    <source>
        <strain evidence="7">H15</strain>
    </source>
</reference>
<keyword evidence="3" id="KW-0479">Metal-binding</keyword>
<dbReference type="SUPFAM" id="SSF51556">
    <property type="entry name" value="Metallo-dependent hydrolases"/>
    <property type="match status" value="1"/>
</dbReference>
<name>A0AAU8ANS6_9RHOB</name>
<proteinExistence type="inferred from homology"/>
<dbReference type="InterPro" id="IPR011778">
    <property type="entry name" value="Hydantoinase/dihydroPyrase"/>
</dbReference>
<dbReference type="Gene3D" id="3.20.20.140">
    <property type="entry name" value="Metal-dependent hydrolases"/>
    <property type="match status" value="1"/>
</dbReference>
<comment type="PTM">
    <text evidence="5">Carbamylation allows a single lysine to coordinate two divalent metal cations.</text>
</comment>
<dbReference type="NCBIfam" id="TIGR02033">
    <property type="entry name" value="D-hydantoinase"/>
    <property type="match status" value="1"/>
</dbReference>
<dbReference type="PANTHER" id="PTHR11647:SF1">
    <property type="entry name" value="COLLAPSIN RESPONSE MEDIATOR PROTEIN"/>
    <property type="match status" value="1"/>
</dbReference>
<dbReference type="AlphaFoldDB" id="A0AAU8ANS6"/>
<dbReference type="EC" id="3.5.2.2" evidence="7"/>
<evidence type="ECO:0000256" key="3">
    <source>
        <dbReference type="ARBA" id="ARBA00022723"/>
    </source>
</evidence>
<sequence>MRRGPDQTLTKDPNMLDTAIRNAEIVTAADRIRAEIGIRDGRIVTIAEDVGPAREEIDAAGLLALPGGIDAHVHLAQHQGGGVVMADGFESGTRSAAAGGNTTVMPFALQQKGQSLREAVQAYHEAAEGKCHVDTSFHLIITDPTPQVLGQELPALVKAGYTSFKVFMTYDDMVLNDAQLLDVFDVARREKAMVMVHAEGYDAIRYMAKRLEEAGKTAPYYHAESRPQSVEREATHRAISHAELTDVPITIVHVSGRDPMEQIQWAKRRGMNIWAETCPQYITLTAEDLKGLNMDFEGAKYVCSPPPRDMDSQKAIWEGLRDGTFDIFSSDHCPFRFEDSKGKDVEGARSSFRWVPNGIPGIETRLPILFSEGVAKGRIPIERFVALTATNPAKLFGLYPRKGTIAVGADADITLWDPAREVTISQSLLHHDCDYTPYEGLDVTGWPVRTILRGKTIFEEGEVTGAPDAGVYLERGTSRAFGT</sequence>
<dbReference type="GO" id="GO:0046872">
    <property type="term" value="F:metal ion binding"/>
    <property type="evidence" value="ECO:0007669"/>
    <property type="project" value="UniProtKB-KW"/>
</dbReference>
<evidence type="ECO:0000259" key="6">
    <source>
        <dbReference type="Pfam" id="PF01979"/>
    </source>
</evidence>
<dbReference type="EMBL" id="CP123385">
    <property type="protein sequence ID" value="XCC96678.1"/>
    <property type="molecule type" value="Genomic_DNA"/>
</dbReference>
<dbReference type="GO" id="GO:0004157">
    <property type="term" value="F:dihydropyrimidinase activity"/>
    <property type="evidence" value="ECO:0007669"/>
    <property type="project" value="UniProtKB-EC"/>
</dbReference>
<evidence type="ECO:0000256" key="1">
    <source>
        <dbReference type="ARBA" id="ARBA00001947"/>
    </source>
</evidence>
<evidence type="ECO:0000256" key="5">
    <source>
        <dbReference type="PIRSR" id="PIRSR611778-50"/>
    </source>
</evidence>
<evidence type="ECO:0000256" key="4">
    <source>
        <dbReference type="ARBA" id="ARBA00022801"/>
    </source>
</evidence>
<protein>
    <submittedName>
        <fullName evidence="7">Dihydropyrimidinase</fullName>
        <ecNumber evidence="7">3.5.2.2</ecNumber>
    </submittedName>
</protein>
<organism evidence="7">
    <name type="scientific">Alloyangia sp. H15</name>
    <dbReference type="NCBI Taxonomy" id="3029062"/>
    <lineage>
        <taxon>Bacteria</taxon>
        <taxon>Pseudomonadati</taxon>
        <taxon>Pseudomonadota</taxon>
        <taxon>Alphaproteobacteria</taxon>
        <taxon>Rhodobacterales</taxon>
        <taxon>Roseobacteraceae</taxon>
        <taxon>Alloyangia</taxon>
    </lineage>
</organism>
<evidence type="ECO:0000313" key="7">
    <source>
        <dbReference type="EMBL" id="XCC96678.1"/>
    </source>
</evidence>
<accession>A0AAU8ANS6</accession>
<dbReference type="PANTHER" id="PTHR11647">
    <property type="entry name" value="HYDRANTOINASE/DIHYDROPYRIMIDINASE FAMILY MEMBER"/>
    <property type="match status" value="1"/>
</dbReference>
<dbReference type="InterPro" id="IPR032466">
    <property type="entry name" value="Metal_Hydrolase"/>
</dbReference>
<feature type="domain" description="Amidohydrolase-related" evidence="6">
    <location>
        <begin position="64"/>
        <end position="456"/>
    </location>
</feature>
<dbReference type="GO" id="GO:0005829">
    <property type="term" value="C:cytosol"/>
    <property type="evidence" value="ECO:0007669"/>
    <property type="project" value="TreeGrafter"/>
</dbReference>
<dbReference type="Pfam" id="PF01979">
    <property type="entry name" value="Amidohydro_1"/>
    <property type="match status" value="1"/>
</dbReference>
<keyword evidence="4 7" id="KW-0378">Hydrolase</keyword>
<feature type="modified residue" description="N6-carboxylysine" evidence="5">
    <location>
        <position position="165"/>
    </location>
</feature>
<dbReference type="InterPro" id="IPR011059">
    <property type="entry name" value="Metal-dep_hydrolase_composite"/>
</dbReference>
<dbReference type="InterPro" id="IPR050378">
    <property type="entry name" value="Metallo-dep_Hydrolases_sf"/>
</dbReference>
<evidence type="ECO:0000256" key="2">
    <source>
        <dbReference type="ARBA" id="ARBA00008829"/>
    </source>
</evidence>
<comment type="cofactor">
    <cofactor evidence="1">
        <name>Zn(2+)</name>
        <dbReference type="ChEBI" id="CHEBI:29105"/>
    </cofactor>
</comment>